<name>A0A2Z4IDX8_9BACT</name>
<gene>
    <name evidence="1" type="ORF">DN752_02105</name>
</gene>
<accession>A0A2Z4IDX8</accession>
<protein>
    <submittedName>
        <fullName evidence="1">Uncharacterized protein</fullName>
    </submittedName>
</protein>
<proteinExistence type="predicted"/>
<dbReference type="EMBL" id="CP030041">
    <property type="protein sequence ID" value="AWW29025.1"/>
    <property type="molecule type" value="Genomic_DNA"/>
</dbReference>
<dbReference type="OrthoDB" id="9899315at2"/>
<evidence type="ECO:0000313" key="1">
    <source>
        <dbReference type="EMBL" id="AWW29025.1"/>
    </source>
</evidence>
<sequence length="205" mass="23194">MNYNITIPDKAQIEHPIFNKIRSFSEFEKGWHFGEGIKFQDERINTALTVSEVLSDIVSPKLDAFPGFNGEIALTSYPKEKYFEVIIESDACFLLTVEDENGIELIDHEEFKSLDHLIKGLQKYVQEFLWNTSEYSQNITSTQTRIGSLVSHSGILPEEVFPSLSVSVHAGITVAPVNISFSTTPWQQLHRYTGNSTNTKFVLMG</sequence>
<dbReference type="AlphaFoldDB" id="A0A2Z4IDX8"/>
<dbReference type="Proteomes" id="UP000248688">
    <property type="component" value="Chromosome"/>
</dbReference>
<organism evidence="1 2">
    <name type="scientific">Echinicola strongylocentroti</name>
    <dbReference type="NCBI Taxonomy" id="1795355"/>
    <lineage>
        <taxon>Bacteria</taxon>
        <taxon>Pseudomonadati</taxon>
        <taxon>Bacteroidota</taxon>
        <taxon>Cytophagia</taxon>
        <taxon>Cytophagales</taxon>
        <taxon>Cyclobacteriaceae</taxon>
        <taxon>Echinicola</taxon>
    </lineage>
</organism>
<keyword evidence="2" id="KW-1185">Reference proteome</keyword>
<reference evidence="1 2" key="1">
    <citation type="submission" date="2018-06" db="EMBL/GenBank/DDBJ databases">
        <title>Echinicola strongylocentroti sp. nov., isolated from a sea urchin Strongylocentrotus intermedius.</title>
        <authorList>
            <person name="Bae S.S."/>
        </authorList>
    </citation>
    <scope>NUCLEOTIDE SEQUENCE [LARGE SCALE GENOMIC DNA]</scope>
    <source>
        <strain evidence="1 2">MEBiC08714</strain>
    </source>
</reference>
<dbReference type="RefSeq" id="WP_112782445.1">
    <property type="nucleotide sequence ID" value="NZ_CP030041.1"/>
</dbReference>
<dbReference type="KEGG" id="est:DN752_02105"/>
<evidence type="ECO:0000313" key="2">
    <source>
        <dbReference type="Proteomes" id="UP000248688"/>
    </source>
</evidence>